<evidence type="ECO:0008006" key="5">
    <source>
        <dbReference type="Google" id="ProtNLM"/>
    </source>
</evidence>
<dbReference type="GO" id="GO:0009252">
    <property type="term" value="P:peptidoglycan biosynthetic process"/>
    <property type="evidence" value="ECO:0007669"/>
    <property type="project" value="TreeGrafter"/>
</dbReference>
<organism evidence="3 4">
    <name type="scientific">Chromobacterium violaceum</name>
    <dbReference type="NCBI Taxonomy" id="536"/>
    <lineage>
        <taxon>Bacteria</taxon>
        <taxon>Pseudomonadati</taxon>
        <taxon>Pseudomonadota</taxon>
        <taxon>Betaproteobacteria</taxon>
        <taxon>Neisseriales</taxon>
        <taxon>Chromobacteriaceae</taxon>
        <taxon>Chromobacterium</taxon>
    </lineage>
</organism>
<dbReference type="InterPro" id="IPR050396">
    <property type="entry name" value="Glycosyltr_51/Transpeptidase"/>
</dbReference>
<evidence type="ECO:0000256" key="1">
    <source>
        <dbReference type="ARBA" id="ARBA00022676"/>
    </source>
</evidence>
<name>A0A447TBK0_CHRVL</name>
<evidence type="ECO:0000256" key="2">
    <source>
        <dbReference type="ARBA" id="ARBA00022679"/>
    </source>
</evidence>
<keyword evidence="2" id="KW-0808">Transferase</keyword>
<dbReference type="Proteomes" id="UP000275777">
    <property type="component" value="Chromosome"/>
</dbReference>
<reference evidence="3 4" key="1">
    <citation type="submission" date="2018-12" db="EMBL/GenBank/DDBJ databases">
        <authorList>
            <consortium name="Pathogen Informatics"/>
        </authorList>
    </citation>
    <scope>NUCLEOTIDE SEQUENCE [LARGE SCALE GENOMIC DNA]</scope>
    <source>
        <strain evidence="3 4">NCTC9695</strain>
    </source>
</reference>
<dbReference type="Gene3D" id="3.40.710.10">
    <property type="entry name" value="DD-peptidase/beta-lactamase superfamily"/>
    <property type="match status" value="1"/>
</dbReference>
<dbReference type="InterPro" id="IPR012338">
    <property type="entry name" value="Beta-lactam/transpept-like"/>
</dbReference>
<dbReference type="SUPFAM" id="SSF56601">
    <property type="entry name" value="beta-lactamase/transpeptidase-like"/>
    <property type="match status" value="1"/>
</dbReference>
<proteinExistence type="predicted"/>
<evidence type="ECO:0000313" key="4">
    <source>
        <dbReference type="Proteomes" id="UP000275777"/>
    </source>
</evidence>
<accession>A0A447TBK0</accession>
<dbReference type="GO" id="GO:0030288">
    <property type="term" value="C:outer membrane-bounded periplasmic space"/>
    <property type="evidence" value="ECO:0007669"/>
    <property type="project" value="TreeGrafter"/>
</dbReference>
<dbReference type="PANTHER" id="PTHR32282:SF24">
    <property type="entry name" value="GLYCOSYL TRANSFERASE FAMILY 51 DOMAIN-CONTAINING PROTEIN"/>
    <property type="match status" value="1"/>
</dbReference>
<gene>
    <name evidence="3" type="ORF">NCTC9695_02630</name>
</gene>
<evidence type="ECO:0000313" key="3">
    <source>
        <dbReference type="EMBL" id="VEB42187.1"/>
    </source>
</evidence>
<sequence>MGILSNDGVRLPTVYIDKMRFAEATPYETSLAQAPTRGVRVLPPEIPQLVRQVLSEVVDKGTAHRVAGAFDRKKGEHTLIGGKTGTGDNRFKTFSRGGGLTSARVVSRSGAFVFYIGDHYFGTIVAYVAGPKAADYKFTSALPVQVLKVLAPTLLPRLDYTPRETSRGADSVAEGMPDAGLPPGTPLCLVPSMSGVCQLLQPRR</sequence>
<dbReference type="PANTHER" id="PTHR32282">
    <property type="entry name" value="BINDING PROTEIN TRANSPEPTIDASE, PUTATIVE-RELATED"/>
    <property type="match status" value="1"/>
</dbReference>
<protein>
    <recommendedName>
        <fullName evidence="5">Penicillin-binding protein transpeptidase domain-containing protein</fullName>
    </recommendedName>
</protein>
<dbReference type="GO" id="GO:0008955">
    <property type="term" value="F:peptidoglycan glycosyltransferase activity"/>
    <property type="evidence" value="ECO:0007669"/>
    <property type="project" value="TreeGrafter"/>
</dbReference>
<dbReference type="EMBL" id="LR134182">
    <property type="protein sequence ID" value="VEB42187.1"/>
    <property type="molecule type" value="Genomic_DNA"/>
</dbReference>
<dbReference type="AlphaFoldDB" id="A0A447TBK0"/>
<keyword evidence="1" id="KW-0328">Glycosyltransferase</keyword>